<dbReference type="Proteomes" id="UP000034489">
    <property type="component" value="Unassembled WGS sequence"/>
</dbReference>
<dbReference type="SUPFAM" id="SSF109604">
    <property type="entry name" value="HD-domain/PDEase-like"/>
    <property type="match status" value="1"/>
</dbReference>
<dbReference type="AlphaFoldDB" id="A0A0G0RZX8"/>
<dbReference type="GO" id="GO:0016787">
    <property type="term" value="F:hydrolase activity"/>
    <property type="evidence" value="ECO:0007669"/>
    <property type="project" value="UniProtKB-KW"/>
</dbReference>
<gene>
    <name evidence="2" type="ORF">UT92_C0004G0002</name>
</gene>
<comment type="caution">
    <text evidence="2">The sequence shown here is derived from an EMBL/GenBank/DDBJ whole genome shotgun (WGS) entry which is preliminary data.</text>
</comment>
<sequence length="192" mass="21236">MTRNEALKILDELKNSSNMIKHGLAVGFAMAELYDFFKKNNPPAGEPEMEKDDWEVVGILHDADYEITGKSLERHTEETTKKLKEVDADSQIIDAIRGHCDKAERKTLMAKAVYAADELTGLIVAAALVRPDKQLASLTKESVIKRFGEKSFAAGANRNQIKTCESELKIPLEEFVGITLSAMQAKADQLGL</sequence>
<accession>A0A0G0RZX8</accession>
<proteinExistence type="predicted"/>
<reference evidence="2 3" key="1">
    <citation type="journal article" date="2015" name="Nature">
        <title>rRNA introns, odd ribosomes, and small enigmatic genomes across a large radiation of phyla.</title>
        <authorList>
            <person name="Brown C.T."/>
            <person name="Hug L.A."/>
            <person name="Thomas B.C."/>
            <person name="Sharon I."/>
            <person name="Castelle C.J."/>
            <person name="Singh A."/>
            <person name="Wilkins M.J."/>
            <person name="Williams K.H."/>
            <person name="Banfield J.F."/>
        </authorList>
    </citation>
    <scope>NUCLEOTIDE SEQUENCE [LARGE SCALE GENOMIC DNA]</scope>
</reference>
<dbReference type="PANTHER" id="PTHR38659">
    <property type="entry name" value="METAL-DEPENDENT PHOSPHOHYDROLASE"/>
    <property type="match status" value="1"/>
</dbReference>
<dbReference type="EMBL" id="LBYQ01000004">
    <property type="protein sequence ID" value="KKR55566.1"/>
    <property type="molecule type" value="Genomic_DNA"/>
</dbReference>
<keyword evidence="2" id="KW-0378">Hydrolase</keyword>
<evidence type="ECO:0000313" key="3">
    <source>
        <dbReference type="Proteomes" id="UP000034489"/>
    </source>
</evidence>
<dbReference type="Pfam" id="PF01966">
    <property type="entry name" value="HD"/>
    <property type="match status" value="1"/>
</dbReference>
<feature type="domain" description="HD" evidence="1">
    <location>
        <begin position="21"/>
        <end position="120"/>
    </location>
</feature>
<dbReference type="InterPro" id="IPR006674">
    <property type="entry name" value="HD_domain"/>
</dbReference>
<organism evidence="2 3">
    <name type="scientific">Candidatus Curtissbacteria bacterium GW2011_GWA1_40_24</name>
    <dbReference type="NCBI Taxonomy" id="1618406"/>
    <lineage>
        <taxon>Bacteria</taxon>
        <taxon>Candidatus Curtissiibacteriota</taxon>
    </lineage>
</organism>
<evidence type="ECO:0000313" key="2">
    <source>
        <dbReference type="EMBL" id="KKR55566.1"/>
    </source>
</evidence>
<evidence type="ECO:0000259" key="1">
    <source>
        <dbReference type="Pfam" id="PF01966"/>
    </source>
</evidence>
<dbReference type="PANTHER" id="PTHR38659:SF1">
    <property type="entry name" value="METAL DEPENDENT PHOSPHOHYDROLASE"/>
    <property type="match status" value="1"/>
</dbReference>
<name>A0A0G0RZX8_9BACT</name>
<protein>
    <submittedName>
        <fullName evidence="2">Metal dependent phosphohydrolase</fullName>
    </submittedName>
</protein>
<dbReference type="Gene3D" id="1.10.3210.10">
    <property type="entry name" value="Hypothetical protein af1432"/>
    <property type="match status" value="1"/>
</dbReference>